<proteinExistence type="predicted"/>
<organism evidence="1">
    <name type="scientific">Echinostoma caproni</name>
    <dbReference type="NCBI Taxonomy" id="27848"/>
    <lineage>
        <taxon>Eukaryota</taxon>
        <taxon>Metazoa</taxon>
        <taxon>Spiralia</taxon>
        <taxon>Lophotrochozoa</taxon>
        <taxon>Platyhelminthes</taxon>
        <taxon>Trematoda</taxon>
        <taxon>Digenea</taxon>
        <taxon>Plagiorchiida</taxon>
        <taxon>Echinostomata</taxon>
        <taxon>Echinostomatoidea</taxon>
        <taxon>Echinostomatidae</taxon>
        <taxon>Echinostoma</taxon>
    </lineage>
</organism>
<reference evidence="1" key="1">
    <citation type="submission" date="2016-06" db="UniProtKB">
        <authorList>
            <consortium name="WormBaseParasite"/>
        </authorList>
    </citation>
    <scope>IDENTIFICATION</scope>
</reference>
<dbReference type="AlphaFoldDB" id="A0A183BDB7"/>
<dbReference type="WBParaSite" id="ECPE_0001724601-mRNA-1">
    <property type="protein sequence ID" value="ECPE_0001724601-mRNA-1"/>
    <property type="gene ID" value="ECPE_0001724601"/>
</dbReference>
<sequence length="109" mass="11626">LPLFRTNISCSGFGGIGGEPGLSSAARSSLLTGLPFGHNVTSQLIGLPDTVGGPKLTCNLGPEHSRILVDQLTKEHTARMEILQLQKRAWQLQVDLLQRSVSSNGPNHS</sequence>
<protein>
    <submittedName>
        <fullName evidence="1">Chibby homolog 1</fullName>
    </submittedName>
</protein>
<evidence type="ECO:0000313" key="1">
    <source>
        <dbReference type="WBParaSite" id="ECPE_0001724601-mRNA-1"/>
    </source>
</evidence>
<accession>A0A183BDB7</accession>
<name>A0A183BDB7_9TREM</name>